<dbReference type="InterPro" id="IPR036434">
    <property type="entry name" value="Beta_cellobiohydrolase_sf"/>
</dbReference>
<keyword evidence="4" id="KW-1185">Reference proteome</keyword>
<sequence>MKRIAWCFLASSIPALEAERLCSLPPVTYPGAKIAYPESKSALEALEEFGIATWYSDRLENGDYAKTARDLVTSCPEDSRLSVVVYGIPQKDCASTESTSGSTVHTTAEYITFLNILTSTIGARKVLYILEPDAIGLMADTTGCGQTAGYMTNLQVAIEILSKNENAVIYLDVGYWSLEYPNTLAIVVNIVKELVTATSNVKGIALNTSNYQAISKLAQLCTEFQTAMDSTELHCIFDTSRNRNGAPENNEWCNVRNGGIGTPPSNETGYSNVDYFLWVKPSGDSDGTCRNHTSDSIPGPNAGVFFNEIFKFHWNQGTLVAELGYPPIGKTRRRLVGSVVSTNFIQDQEFDDQDFTSNQTGNFQDRTRDVDNEKITTLHLSHRSAEALQVGKKDTNDQTTASGTILLVGVVAATVISLATVIGIRREQKKLLNDDKNLPLSALAPLPNFRVQKSTTKHDESSIL</sequence>
<dbReference type="AlphaFoldDB" id="A0A0P1AYK3"/>
<feature type="chain" id="PRO_5025600902" evidence="2">
    <location>
        <begin position="19"/>
        <end position="464"/>
    </location>
</feature>
<dbReference type="GO" id="GO:0004553">
    <property type="term" value="F:hydrolase activity, hydrolyzing O-glycosyl compounds"/>
    <property type="evidence" value="ECO:0007669"/>
    <property type="project" value="InterPro"/>
</dbReference>
<proteinExistence type="predicted"/>
<keyword evidence="2" id="KW-0732">Signal</keyword>
<evidence type="ECO:0000256" key="1">
    <source>
        <dbReference type="SAM" id="Phobius"/>
    </source>
</evidence>
<dbReference type="STRING" id="4781.A0A0P1AYK3"/>
<dbReference type="PRINTS" id="PR00733">
    <property type="entry name" value="GLHYDRLASE6"/>
</dbReference>
<feature type="signal peptide" evidence="2">
    <location>
        <begin position="1"/>
        <end position="18"/>
    </location>
</feature>
<dbReference type="Pfam" id="PF01341">
    <property type="entry name" value="Glyco_hydro_6"/>
    <property type="match status" value="1"/>
</dbReference>
<protein>
    <submittedName>
        <fullName evidence="3">1, 4-beta cellobiohydrolase</fullName>
    </submittedName>
</protein>
<dbReference type="Gene3D" id="3.20.20.40">
    <property type="entry name" value="1, 4-beta cellobiohydrolase"/>
    <property type="match status" value="1"/>
</dbReference>
<evidence type="ECO:0000256" key="2">
    <source>
        <dbReference type="SAM" id="SignalP"/>
    </source>
</evidence>
<dbReference type="GO" id="GO:0030245">
    <property type="term" value="P:cellulose catabolic process"/>
    <property type="evidence" value="ECO:0007669"/>
    <property type="project" value="InterPro"/>
</dbReference>
<dbReference type="EMBL" id="CCYD01002371">
    <property type="protein sequence ID" value="CEG46935.1"/>
    <property type="molecule type" value="Genomic_DNA"/>
</dbReference>
<dbReference type="SUPFAM" id="SSF51989">
    <property type="entry name" value="Glycosyl hydrolases family 6, cellulases"/>
    <property type="match status" value="1"/>
</dbReference>
<reference evidence="4" key="1">
    <citation type="submission" date="2014-09" db="EMBL/GenBank/DDBJ databases">
        <authorList>
            <person name="Sharma Rahul"/>
            <person name="Thines Marco"/>
        </authorList>
    </citation>
    <scope>NUCLEOTIDE SEQUENCE [LARGE SCALE GENOMIC DNA]</scope>
</reference>
<feature type="transmembrane region" description="Helical" evidence="1">
    <location>
        <begin position="405"/>
        <end position="424"/>
    </location>
</feature>
<organism evidence="3 4">
    <name type="scientific">Plasmopara halstedii</name>
    <name type="common">Downy mildew of sunflower</name>
    <dbReference type="NCBI Taxonomy" id="4781"/>
    <lineage>
        <taxon>Eukaryota</taxon>
        <taxon>Sar</taxon>
        <taxon>Stramenopiles</taxon>
        <taxon>Oomycota</taxon>
        <taxon>Peronosporomycetes</taxon>
        <taxon>Peronosporales</taxon>
        <taxon>Peronosporaceae</taxon>
        <taxon>Plasmopara</taxon>
    </lineage>
</organism>
<dbReference type="GeneID" id="36398659"/>
<accession>A0A0P1AYK3</accession>
<name>A0A0P1AYK3_PLAHL</name>
<dbReference type="InterPro" id="IPR016288">
    <property type="entry name" value="Beta_cellobiohydrolase"/>
</dbReference>
<keyword evidence="1" id="KW-0472">Membrane</keyword>
<dbReference type="OMA" id="QNTNAHI"/>
<dbReference type="Proteomes" id="UP000054928">
    <property type="component" value="Unassembled WGS sequence"/>
</dbReference>
<keyword evidence="1" id="KW-1133">Transmembrane helix</keyword>
<evidence type="ECO:0000313" key="3">
    <source>
        <dbReference type="EMBL" id="CEG46935.1"/>
    </source>
</evidence>
<dbReference type="PANTHER" id="PTHR34876">
    <property type="match status" value="1"/>
</dbReference>
<dbReference type="OrthoDB" id="64893at2759"/>
<dbReference type="RefSeq" id="XP_024583304.1">
    <property type="nucleotide sequence ID" value="XM_024717846.1"/>
</dbReference>
<dbReference type="PANTHER" id="PTHR34876:SF4">
    <property type="entry name" value="1,4-BETA-D-GLUCAN CELLOBIOHYDROLASE C-RELATED"/>
    <property type="match status" value="1"/>
</dbReference>
<keyword evidence="1" id="KW-0812">Transmembrane</keyword>
<keyword evidence="3" id="KW-0378">Hydrolase</keyword>
<evidence type="ECO:0000313" key="4">
    <source>
        <dbReference type="Proteomes" id="UP000054928"/>
    </source>
</evidence>